<evidence type="ECO:0000313" key="2">
    <source>
        <dbReference type="Proteomes" id="UP000199076"/>
    </source>
</evidence>
<dbReference type="Gene3D" id="3.40.720.10">
    <property type="entry name" value="Alkaline Phosphatase, subunit A"/>
    <property type="match status" value="1"/>
</dbReference>
<dbReference type="Proteomes" id="UP000199076">
    <property type="component" value="Unassembled WGS sequence"/>
</dbReference>
<reference evidence="2" key="1">
    <citation type="submission" date="2016-10" db="EMBL/GenBank/DDBJ databases">
        <authorList>
            <person name="Varghese N."/>
            <person name="Submissions S."/>
        </authorList>
    </citation>
    <scope>NUCLEOTIDE SEQUENCE [LARGE SCALE GENOMIC DNA]</scope>
    <source>
        <strain evidence="2">IBRC-M 10760</strain>
    </source>
</reference>
<keyword evidence="2" id="KW-1185">Reference proteome</keyword>
<evidence type="ECO:0000313" key="1">
    <source>
        <dbReference type="EMBL" id="SDG38258.1"/>
    </source>
</evidence>
<dbReference type="InterPro" id="IPR017850">
    <property type="entry name" value="Alkaline_phosphatase_core_sf"/>
</dbReference>
<dbReference type="SUPFAM" id="SSF53649">
    <property type="entry name" value="Alkaline phosphatase-like"/>
    <property type="match status" value="1"/>
</dbReference>
<evidence type="ECO:0008006" key="3">
    <source>
        <dbReference type="Google" id="ProtNLM"/>
    </source>
</evidence>
<dbReference type="RefSeq" id="WP_092695648.1">
    <property type="nucleotide sequence ID" value="NZ_FNBK01000029.1"/>
</dbReference>
<dbReference type="AlphaFoldDB" id="A0A1G7TSN2"/>
<name>A0A1G7TSN2_9EURY</name>
<organism evidence="1 2">
    <name type="scientific">Halorientalis regularis</name>
    <dbReference type="NCBI Taxonomy" id="660518"/>
    <lineage>
        <taxon>Archaea</taxon>
        <taxon>Methanobacteriati</taxon>
        <taxon>Methanobacteriota</taxon>
        <taxon>Stenosarchaea group</taxon>
        <taxon>Halobacteria</taxon>
        <taxon>Halobacteriales</taxon>
        <taxon>Haloarculaceae</taxon>
        <taxon>Halorientalis</taxon>
    </lineage>
</organism>
<protein>
    <recommendedName>
        <fullName evidence="3">Sulfatase</fullName>
    </recommendedName>
</protein>
<accession>A0A1G7TSN2</accession>
<dbReference type="OrthoDB" id="100846at2157"/>
<gene>
    <name evidence="1" type="ORF">SAMN05216218_12912</name>
</gene>
<proteinExistence type="predicted"/>
<dbReference type="EMBL" id="FNBK01000029">
    <property type="protein sequence ID" value="SDG38258.1"/>
    <property type="molecule type" value="Genomic_DNA"/>
</dbReference>
<sequence>MDTLPSVSGMRDALRDPSVAFNKLRQINRRMNEALYADRFGEGFDVMSADWDNLIILDGCRYDVFEAENDLDGDLSPIVSQGGHSEEFMRKTFDGRQFHDTVYITANPYIEKQSDDIFFTIRTTYDESDQSGKMRLPEDVAELALNTFDEFDDKRYIVHFMQPNNPYVGPKAAELRARVTESEDVIFTEMESPSASDLPKSGRIVQHLRRALKRGYITRDEMLDVYRENLGIVLDHAREVMSELGGKTVITADHGDMFGERLPPLYLREYSHWRHTYADELRNVPWLVVESEQRRSVTAEEPIEYENMATSHLEGHLEAMGYLSD</sequence>